<dbReference type="EMBL" id="BAABKE010000002">
    <property type="protein sequence ID" value="GAA5096956.1"/>
    <property type="molecule type" value="Genomic_DNA"/>
</dbReference>
<evidence type="ECO:0000256" key="1">
    <source>
        <dbReference type="SAM" id="Phobius"/>
    </source>
</evidence>
<keyword evidence="1" id="KW-1133">Transmembrane helix</keyword>
<dbReference type="Proteomes" id="UP001500631">
    <property type="component" value="Unassembled WGS sequence"/>
</dbReference>
<dbReference type="RefSeq" id="WP_077924900.1">
    <property type="nucleotide sequence ID" value="NZ_BAABKE010000002.1"/>
</dbReference>
<keyword evidence="1" id="KW-0472">Membrane</keyword>
<protein>
    <submittedName>
        <fullName evidence="2">Uncharacterized protein</fullName>
    </submittedName>
</protein>
<keyword evidence="3" id="KW-1185">Reference proteome</keyword>
<organism evidence="2 3">
    <name type="scientific">Wohlfahrtiimonas larvae</name>
    <dbReference type="NCBI Taxonomy" id="1157986"/>
    <lineage>
        <taxon>Bacteria</taxon>
        <taxon>Pseudomonadati</taxon>
        <taxon>Pseudomonadota</taxon>
        <taxon>Gammaproteobacteria</taxon>
        <taxon>Cardiobacteriales</taxon>
        <taxon>Ignatzschineriaceae</taxon>
        <taxon>Wohlfahrtiimonas</taxon>
    </lineage>
</organism>
<name>A0ABP9MI54_9GAMM</name>
<proteinExistence type="predicted"/>
<reference evidence="3" key="1">
    <citation type="journal article" date="2019" name="Int. J. Syst. Evol. Microbiol.">
        <title>The Global Catalogue of Microorganisms (GCM) 10K type strain sequencing project: providing services to taxonomists for standard genome sequencing and annotation.</title>
        <authorList>
            <consortium name="The Broad Institute Genomics Platform"/>
            <consortium name="The Broad Institute Genome Sequencing Center for Infectious Disease"/>
            <person name="Wu L."/>
            <person name="Ma J."/>
        </authorList>
    </citation>
    <scope>NUCLEOTIDE SEQUENCE [LARGE SCALE GENOMIC DNA]</scope>
    <source>
        <strain evidence="3">JCM 18424</strain>
    </source>
</reference>
<keyword evidence="1" id="KW-0812">Transmembrane</keyword>
<accession>A0ABP9MI54</accession>
<evidence type="ECO:0000313" key="3">
    <source>
        <dbReference type="Proteomes" id="UP001500631"/>
    </source>
</evidence>
<evidence type="ECO:0000313" key="2">
    <source>
        <dbReference type="EMBL" id="GAA5096956.1"/>
    </source>
</evidence>
<feature type="transmembrane region" description="Helical" evidence="1">
    <location>
        <begin position="34"/>
        <end position="53"/>
    </location>
</feature>
<sequence length="78" mass="8802">MINKFFIFIFLFLNLAFADQKVTVEMPTMDLDPVKVFIASIVVIALGCSAVLFGMRKSSNALDPDGDAEFYYRKSLEK</sequence>
<comment type="caution">
    <text evidence="2">The sequence shown here is derived from an EMBL/GenBank/DDBJ whole genome shotgun (WGS) entry which is preliminary data.</text>
</comment>
<gene>
    <name evidence="2" type="ORF">GCM10023338_07950</name>
</gene>